<evidence type="ECO:0000256" key="4">
    <source>
        <dbReference type="ARBA" id="ARBA00022692"/>
    </source>
</evidence>
<keyword evidence="4 7" id="KW-0812">Transmembrane</keyword>
<feature type="transmembrane region" description="Helical" evidence="7">
    <location>
        <begin position="249"/>
        <end position="270"/>
    </location>
</feature>
<keyword evidence="5 7" id="KW-1133">Transmembrane helix</keyword>
<protein>
    <submittedName>
        <fullName evidence="8">AEC family transporter</fullName>
    </submittedName>
</protein>
<reference evidence="8" key="1">
    <citation type="submission" date="2020-08" db="EMBL/GenBank/DDBJ databases">
        <title>Genome public.</title>
        <authorList>
            <person name="Liu C."/>
            <person name="Sun Q."/>
        </authorList>
    </citation>
    <scope>NUCLEOTIDE SEQUENCE</scope>
    <source>
        <strain evidence="8">BX7</strain>
    </source>
</reference>
<evidence type="ECO:0000313" key="8">
    <source>
        <dbReference type="EMBL" id="MBC8535852.1"/>
    </source>
</evidence>
<evidence type="ECO:0000256" key="7">
    <source>
        <dbReference type="SAM" id="Phobius"/>
    </source>
</evidence>
<dbReference type="PANTHER" id="PTHR36838">
    <property type="entry name" value="AUXIN EFFLUX CARRIER FAMILY PROTEIN"/>
    <property type="match status" value="1"/>
</dbReference>
<keyword evidence="9" id="KW-1185">Reference proteome</keyword>
<accession>A0A926DDI1</accession>
<dbReference type="Proteomes" id="UP000620366">
    <property type="component" value="Unassembled WGS sequence"/>
</dbReference>
<dbReference type="RefSeq" id="WP_249299596.1">
    <property type="nucleotide sequence ID" value="NZ_JACRSP010000002.1"/>
</dbReference>
<dbReference type="Pfam" id="PF03547">
    <property type="entry name" value="Mem_trans"/>
    <property type="match status" value="1"/>
</dbReference>
<sequence length="303" mass="32596">MGDVLLKALSFVAIIAVGYVLKRIGFFKAEDAKLLSKIVIYLTLPAALIGGFETFSFSLSLLVSIVVGFVASVILLAVGFLLSRGREGTVRALYGLNLPGYNIGTFVMPFVQSFLEPAGIVVISMFDMGQALWSLGGSYAVVFGSIAGERRVRLRDIVSKLFHSAPFLTYFVMFVLSLCRVRLPAQVFSVAKIFGSGNAFLAMLMIGVMFDLRLERSEIRDVVRILGARYLLNAVFAAAVWALLPVPALVKQVLTVGLFASIPTVTTAYCEKCGCKSSVSGVLGSLSILISLALVLALLLSWS</sequence>
<evidence type="ECO:0000313" key="9">
    <source>
        <dbReference type="Proteomes" id="UP000620366"/>
    </source>
</evidence>
<comment type="caution">
    <text evidence="8">The sequence shown here is derived from an EMBL/GenBank/DDBJ whole genome shotgun (WGS) entry which is preliminary data.</text>
</comment>
<dbReference type="GO" id="GO:0016020">
    <property type="term" value="C:membrane"/>
    <property type="evidence" value="ECO:0007669"/>
    <property type="project" value="UniProtKB-SubCell"/>
</dbReference>
<dbReference type="EMBL" id="JACRSP010000002">
    <property type="protein sequence ID" value="MBC8535852.1"/>
    <property type="molecule type" value="Genomic_DNA"/>
</dbReference>
<proteinExistence type="predicted"/>
<feature type="transmembrane region" description="Helical" evidence="7">
    <location>
        <begin position="161"/>
        <end position="183"/>
    </location>
</feature>
<feature type="transmembrane region" description="Helical" evidence="7">
    <location>
        <begin position="282"/>
        <end position="302"/>
    </location>
</feature>
<organism evidence="8 9">
    <name type="scientific">Feifania hominis</name>
    <dbReference type="NCBI Taxonomy" id="2763660"/>
    <lineage>
        <taxon>Bacteria</taxon>
        <taxon>Bacillati</taxon>
        <taxon>Bacillota</taxon>
        <taxon>Clostridia</taxon>
        <taxon>Eubacteriales</taxon>
        <taxon>Feifaniaceae</taxon>
        <taxon>Feifania</taxon>
    </lineage>
</organism>
<evidence type="ECO:0000256" key="2">
    <source>
        <dbReference type="ARBA" id="ARBA00022448"/>
    </source>
</evidence>
<feature type="transmembrane region" description="Helical" evidence="7">
    <location>
        <begin position="34"/>
        <end position="52"/>
    </location>
</feature>
<evidence type="ECO:0000256" key="6">
    <source>
        <dbReference type="ARBA" id="ARBA00023136"/>
    </source>
</evidence>
<evidence type="ECO:0000256" key="5">
    <source>
        <dbReference type="ARBA" id="ARBA00022989"/>
    </source>
</evidence>
<keyword evidence="6 7" id="KW-0472">Membrane</keyword>
<feature type="transmembrane region" description="Helical" evidence="7">
    <location>
        <begin position="222"/>
        <end position="243"/>
    </location>
</feature>
<dbReference type="PANTHER" id="PTHR36838:SF3">
    <property type="entry name" value="TRANSPORTER AUXIN EFFLUX CARRIER EC FAMILY"/>
    <property type="match status" value="1"/>
</dbReference>
<comment type="subcellular location">
    <subcellularLocation>
        <location evidence="1">Membrane</location>
        <topology evidence="1">Multi-pass membrane protein</topology>
    </subcellularLocation>
</comment>
<feature type="transmembrane region" description="Helical" evidence="7">
    <location>
        <begin position="94"/>
        <end position="111"/>
    </location>
</feature>
<feature type="transmembrane region" description="Helical" evidence="7">
    <location>
        <begin position="6"/>
        <end position="22"/>
    </location>
</feature>
<dbReference type="GO" id="GO:0055085">
    <property type="term" value="P:transmembrane transport"/>
    <property type="evidence" value="ECO:0007669"/>
    <property type="project" value="InterPro"/>
</dbReference>
<feature type="transmembrane region" description="Helical" evidence="7">
    <location>
        <begin position="189"/>
        <end position="210"/>
    </location>
</feature>
<dbReference type="AlphaFoldDB" id="A0A926DDI1"/>
<feature type="transmembrane region" description="Helical" evidence="7">
    <location>
        <begin position="58"/>
        <end position="82"/>
    </location>
</feature>
<keyword evidence="2" id="KW-0813">Transport</keyword>
<evidence type="ECO:0000256" key="1">
    <source>
        <dbReference type="ARBA" id="ARBA00004141"/>
    </source>
</evidence>
<keyword evidence="3" id="KW-1003">Cell membrane</keyword>
<evidence type="ECO:0000256" key="3">
    <source>
        <dbReference type="ARBA" id="ARBA00022475"/>
    </source>
</evidence>
<feature type="transmembrane region" description="Helical" evidence="7">
    <location>
        <begin position="131"/>
        <end position="149"/>
    </location>
</feature>
<dbReference type="InterPro" id="IPR004776">
    <property type="entry name" value="Mem_transp_PIN-like"/>
</dbReference>
<name>A0A926DDI1_9FIRM</name>
<gene>
    <name evidence="8" type="ORF">H8695_03995</name>
</gene>